<evidence type="ECO:0000256" key="2">
    <source>
        <dbReference type="ARBA" id="ARBA00022525"/>
    </source>
</evidence>
<evidence type="ECO:0000256" key="3">
    <source>
        <dbReference type="SAM" id="SignalP"/>
    </source>
</evidence>
<evidence type="ECO:0000313" key="6">
    <source>
        <dbReference type="Proteomes" id="UP000653454"/>
    </source>
</evidence>
<sequence length="223" mass="25373">MVASVLTMHFSLAFLLTVLTAAQCKLIKLSCDEIRQLVDGHNVRRMRIANGTLSGYPGATDMKFMVSLTYTELAHKAELWAERNVFKHNPNRTINSKRFETGENIYMYQTTARRASFSMEMALKSWWDEYKDWKYGPMTEEDFAEGSEDIGHFTQMAWADSSYLGCGLFVSRTQDKRSTKFFIVCNYGPGGNIIGSSPYRAGEPTKRLYCVTGNCGRPYGHRC</sequence>
<organism evidence="5 6">
    <name type="scientific">Plutella xylostella</name>
    <name type="common">Diamondback moth</name>
    <name type="synonym">Plutella maculipennis</name>
    <dbReference type="NCBI Taxonomy" id="51655"/>
    <lineage>
        <taxon>Eukaryota</taxon>
        <taxon>Metazoa</taxon>
        <taxon>Ecdysozoa</taxon>
        <taxon>Arthropoda</taxon>
        <taxon>Hexapoda</taxon>
        <taxon>Insecta</taxon>
        <taxon>Pterygota</taxon>
        <taxon>Neoptera</taxon>
        <taxon>Endopterygota</taxon>
        <taxon>Lepidoptera</taxon>
        <taxon>Glossata</taxon>
        <taxon>Ditrysia</taxon>
        <taxon>Yponomeutoidea</taxon>
        <taxon>Plutellidae</taxon>
        <taxon>Plutella</taxon>
    </lineage>
</organism>
<dbReference type="InterPro" id="IPR002413">
    <property type="entry name" value="V5_allergen-like"/>
</dbReference>
<comment type="subcellular location">
    <subcellularLocation>
        <location evidence="1">Secreted</location>
    </subcellularLocation>
</comment>
<reference evidence="5" key="1">
    <citation type="submission" date="2020-11" db="EMBL/GenBank/DDBJ databases">
        <authorList>
            <person name="Whiteford S."/>
        </authorList>
    </citation>
    <scope>NUCLEOTIDE SEQUENCE</scope>
</reference>
<feature type="chain" id="PRO_5035949919" evidence="3">
    <location>
        <begin position="25"/>
        <end position="223"/>
    </location>
</feature>
<dbReference type="PROSITE" id="PS01010">
    <property type="entry name" value="CRISP_2"/>
    <property type="match status" value="1"/>
</dbReference>
<dbReference type="PANTHER" id="PTHR10334">
    <property type="entry name" value="CYSTEINE-RICH SECRETORY PROTEIN-RELATED"/>
    <property type="match status" value="1"/>
</dbReference>
<feature type="domain" description="SCP" evidence="4">
    <location>
        <begin position="32"/>
        <end position="195"/>
    </location>
</feature>
<evidence type="ECO:0000313" key="5">
    <source>
        <dbReference type="EMBL" id="CAG9134132.1"/>
    </source>
</evidence>
<dbReference type="InterPro" id="IPR001283">
    <property type="entry name" value="CRISP-related"/>
</dbReference>
<evidence type="ECO:0000259" key="4">
    <source>
        <dbReference type="SMART" id="SM00198"/>
    </source>
</evidence>
<keyword evidence="6" id="KW-1185">Reference proteome</keyword>
<gene>
    <name evidence="5" type="ORF">PLXY2_LOCUS12367</name>
</gene>
<dbReference type="Proteomes" id="UP000653454">
    <property type="component" value="Unassembled WGS sequence"/>
</dbReference>
<feature type="signal peptide" evidence="3">
    <location>
        <begin position="1"/>
        <end position="24"/>
    </location>
</feature>
<comment type="caution">
    <text evidence="5">The sequence shown here is derived from an EMBL/GenBank/DDBJ whole genome shotgun (WGS) entry which is preliminary data.</text>
</comment>
<dbReference type="AlphaFoldDB" id="A0A8S4G5A1"/>
<dbReference type="PROSITE" id="PS01009">
    <property type="entry name" value="CRISP_1"/>
    <property type="match status" value="1"/>
</dbReference>
<dbReference type="SUPFAM" id="SSF55797">
    <property type="entry name" value="PR-1-like"/>
    <property type="match status" value="1"/>
</dbReference>
<name>A0A8S4G5A1_PLUXY</name>
<dbReference type="Pfam" id="PF00188">
    <property type="entry name" value="CAP"/>
    <property type="match status" value="1"/>
</dbReference>
<dbReference type="CDD" id="cd05380">
    <property type="entry name" value="CAP_euk"/>
    <property type="match status" value="1"/>
</dbReference>
<dbReference type="SMART" id="SM00198">
    <property type="entry name" value="SCP"/>
    <property type="match status" value="1"/>
</dbReference>
<dbReference type="GO" id="GO:0005576">
    <property type="term" value="C:extracellular region"/>
    <property type="evidence" value="ECO:0007669"/>
    <property type="project" value="UniProtKB-SubCell"/>
</dbReference>
<proteinExistence type="predicted"/>
<dbReference type="Gene3D" id="3.40.33.10">
    <property type="entry name" value="CAP"/>
    <property type="match status" value="1"/>
</dbReference>
<dbReference type="InterPro" id="IPR018244">
    <property type="entry name" value="Allrgn_V5/Tpx1_CS"/>
</dbReference>
<evidence type="ECO:0000256" key="1">
    <source>
        <dbReference type="ARBA" id="ARBA00004613"/>
    </source>
</evidence>
<protein>
    <submittedName>
        <fullName evidence="5">(diamondback moth) hypothetical protein</fullName>
    </submittedName>
</protein>
<dbReference type="InterPro" id="IPR014044">
    <property type="entry name" value="CAP_dom"/>
</dbReference>
<dbReference type="PRINTS" id="PR00838">
    <property type="entry name" value="V5ALLERGEN"/>
</dbReference>
<keyword evidence="3" id="KW-0732">Signal</keyword>
<keyword evidence="2" id="KW-0964">Secreted</keyword>
<dbReference type="EMBL" id="CAJHNJ030000073">
    <property type="protein sequence ID" value="CAG9134132.1"/>
    <property type="molecule type" value="Genomic_DNA"/>
</dbReference>
<dbReference type="PRINTS" id="PR00837">
    <property type="entry name" value="V5TPXLIKE"/>
</dbReference>
<accession>A0A8S4G5A1</accession>
<dbReference type="InterPro" id="IPR035940">
    <property type="entry name" value="CAP_sf"/>
</dbReference>